<reference evidence="3" key="1">
    <citation type="submission" date="2020-11" db="EMBL/GenBank/DDBJ databases">
        <authorList>
            <person name="Tran Van P."/>
        </authorList>
    </citation>
    <scope>NUCLEOTIDE SEQUENCE</scope>
</reference>
<dbReference type="InterPro" id="IPR036047">
    <property type="entry name" value="F-box-like_dom_sf"/>
</dbReference>
<dbReference type="InterPro" id="IPR001810">
    <property type="entry name" value="F-box_dom"/>
</dbReference>
<dbReference type="OrthoDB" id="6532759at2759"/>
<protein>
    <recommendedName>
        <fullName evidence="2">F-box domain-containing protein</fullName>
    </recommendedName>
</protein>
<dbReference type="SUPFAM" id="SSF52047">
    <property type="entry name" value="RNI-like"/>
    <property type="match status" value="1"/>
</dbReference>
<gene>
    <name evidence="3" type="ORF">OSB1V03_LOCUS7302</name>
</gene>
<dbReference type="PANTHER" id="PTHR38926:SF5">
    <property type="entry name" value="F-BOX AND LEUCINE-RICH REPEAT PROTEIN 6"/>
    <property type="match status" value="1"/>
</dbReference>
<dbReference type="InterPro" id="IPR032675">
    <property type="entry name" value="LRR_dom_sf"/>
</dbReference>
<dbReference type="Gene3D" id="3.80.10.10">
    <property type="entry name" value="Ribonuclease Inhibitor"/>
    <property type="match status" value="1"/>
</dbReference>
<dbReference type="Pfam" id="PF00646">
    <property type="entry name" value="F-box"/>
    <property type="match status" value="1"/>
</dbReference>
<evidence type="ECO:0000313" key="4">
    <source>
        <dbReference type="Proteomes" id="UP000759131"/>
    </source>
</evidence>
<dbReference type="EMBL" id="CAJPIZ010004227">
    <property type="protein sequence ID" value="CAG2107300.1"/>
    <property type="molecule type" value="Genomic_DNA"/>
</dbReference>
<keyword evidence="4" id="KW-1185">Reference proteome</keyword>
<evidence type="ECO:0000259" key="2">
    <source>
        <dbReference type="Pfam" id="PF00646"/>
    </source>
</evidence>
<proteinExistence type="predicted"/>
<feature type="region of interest" description="Disordered" evidence="1">
    <location>
        <begin position="1"/>
        <end position="25"/>
    </location>
</feature>
<dbReference type="PANTHER" id="PTHR38926">
    <property type="entry name" value="F-BOX DOMAIN CONTAINING PROTEIN, EXPRESSED"/>
    <property type="match status" value="1"/>
</dbReference>
<feature type="domain" description="F-box" evidence="2">
    <location>
        <begin position="39"/>
        <end position="70"/>
    </location>
</feature>
<dbReference type="SUPFAM" id="SSF81383">
    <property type="entry name" value="F-box domain"/>
    <property type="match status" value="1"/>
</dbReference>
<evidence type="ECO:0000256" key="1">
    <source>
        <dbReference type="SAM" id="MobiDB-lite"/>
    </source>
</evidence>
<accession>A0A7R9KPK4</accession>
<dbReference type="AlphaFoldDB" id="A0A7R9KPK4"/>
<organism evidence="3">
    <name type="scientific">Medioppia subpectinata</name>
    <dbReference type="NCBI Taxonomy" id="1979941"/>
    <lineage>
        <taxon>Eukaryota</taxon>
        <taxon>Metazoa</taxon>
        <taxon>Ecdysozoa</taxon>
        <taxon>Arthropoda</taxon>
        <taxon>Chelicerata</taxon>
        <taxon>Arachnida</taxon>
        <taxon>Acari</taxon>
        <taxon>Acariformes</taxon>
        <taxon>Sarcoptiformes</taxon>
        <taxon>Oribatida</taxon>
        <taxon>Brachypylina</taxon>
        <taxon>Oppioidea</taxon>
        <taxon>Oppiidae</taxon>
        <taxon>Medioppia</taxon>
    </lineage>
</organism>
<evidence type="ECO:0000313" key="3">
    <source>
        <dbReference type="EMBL" id="CAD7626870.1"/>
    </source>
</evidence>
<name>A0A7R9KPK4_9ACAR</name>
<sequence>MTQEVTQMMESLETTDDGNGDNRQQSKTYAKYSMDRFGDDMCGLILSYLSFKDRFRLECVSKQFQRTVFDSVIDININDRLIRQIQRTTITQTIATIATKCPNIETIDLRGMFIKCEHIPEVLRLFRDNCLNLREVYCNLRSNTAQLYQQFGPLVTRIECNDLSDTVVDTTSGQQLVNNLKTFSFHFYYPNDTQLLSAFVAHNQCLKSVDFKEMYIDLNDTIPEMCGQLSRLTQLRELSLRLGIMNSKTLVANQSLRTIGENCKQLQRLSLEFGSESPVLNVEALDSLRYYCRLKRLHLTINAAIDDQLFDPLRHCKRLTHLELYLPRMTAKAFINCFKNCPRLQYLYIHDFNDIMGAECLDELSRLPALQTLIIFFRRDYDLINNDFSDLFTRSAKLKCIRLHVNNGIKFYYR</sequence>
<dbReference type="EMBL" id="OC858802">
    <property type="protein sequence ID" value="CAD7626870.1"/>
    <property type="molecule type" value="Genomic_DNA"/>
</dbReference>
<dbReference type="Proteomes" id="UP000759131">
    <property type="component" value="Unassembled WGS sequence"/>
</dbReference>